<evidence type="ECO:0000313" key="2">
    <source>
        <dbReference type="EMBL" id="KAJ1080317.1"/>
    </source>
</evidence>
<protein>
    <submittedName>
        <fullName evidence="2">Uncharacterized protein</fullName>
    </submittedName>
</protein>
<feature type="region of interest" description="Disordered" evidence="1">
    <location>
        <begin position="90"/>
        <end position="112"/>
    </location>
</feature>
<sequence length="112" mass="12376">MKITRRLTHAEYNWAADVHAKTGETCGNLLPSLARNETDLALSVRVHPSGLSPRFIRCIDDMEDVTKEEAQRLAQEPAVLRLIIVEDSPVEEHDAEVSERAQSKVGLLGATS</sequence>
<dbReference type="Proteomes" id="UP001066276">
    <property type="component" value="Chromosome 12"/>
</dbReference>
<organism evidence="2 3">
    <name type="scientific">Pleurodeles waltl</name>
    <name type="common">Iberian ribbed newt</name>
    <dbReference type="NCBI Taxonomy" id="8319"/>
    <lineage>
        <taxon>Eukaryota</taxon>
        <taxon>Metazoa</taxon>
        <taxon>Chordata</taxon>
        <taxon>Craniata</taxon>
        <taxon>Vertebrata</taxon>
        <taxon>Euteleostomi</taxon>
        <taxon>Amphibia</taxon>
        <taxon>Batrachia</taxon>
        <taxon>Caudata</taxon>
        <taxon>Salamandroidea</taxon>
        <taxon>Salamandridae</taxon>
        <taxon>Pleurodelinae</taxon>
        <taxon>Pleurodeles</taxon>
    </lineage>
</organism>
<feature type="compositionally biased region" description="Basic and acidic residues" evidence="1">
    <location>
        <begin position="90"/>
        <end position="102"/>
    </location>
</feature>
<comment type="caution">
    <text evidence="2">The sequence shown here is derived from an EMBL/GenBank/DDBJ whole genome shotgun (WGS) entry which is preliminary data.</text>
</comment>
<reference evidence="2" key="1">
    <citation type="journal article" date="2022" name="bioRxiv">
        <title>Sequencing and chromosome-scale assembly of the giantPleurodeles waltlgenome.</title>
        <authorList>
            <person name="Brown T."/>
            <person name="Elewa A."/>
            <person name="Iarovenko S."/>
            <person name="Subramanian E."/>
            <person name="Araus A.J."/>
            <person name="Petzold A."/>
            <person name="Susuki M."/>
            <person name="Suzuki K.-i.T."/>
            <person name="Hayashi T."/>
            <person name="Toyoda A."/>
            <person name="Oliveira C."/>
            <person name="Osipova E."/>
            <person name="Leigh N.D."/>
            <person name="Simon A."/>
            <person name="Yun M.H."/>
        </authorList>
    </citation>
    <scope>NUCLEOTIDE SEQUENCE</scope>
    <source>
        <strain evidence="2">20211129_DDA</strain>
        <tissue evidence="2">Liver</tissue>
    </source>
</reference>
<gene>
    <name evidence="2" type="ORF">NDU88_000536</name>
</gene>
<proteinExistence type="predicted"/>
<dbReference type="EMBL" id="JANPWB010000016">
    <property type="protein sequence ID" value="KAJ1080317.1"/>
    <property type="molecule type" value="Genomic_DNA"/>
</dbReference>
<name>A0AAV7KP62_PLEWA</name>
<evidence type="ECO:0000256" key="1">
    <source>
        <dbReference type="SAM" id="MobiDB-lite"/>
    </source>
</evidence>
<keyword evidence="3" id="KW-1185">Reference proteome</keyword>
<accession>A0AAV7KP62</accession>
<evidence type="ECO:0000313" key="3">
    <source>
        <dbReference type="Proteomes" id="UP001066276"/>
    </source>
</evidence>
<dbReference type="AlphaFoldDB" id="A0AAV7KP62"/>